<dbReference type="InterPro" id="IPR036097">
    <property type="entry name" value="HisK_dim/P_sf"/>
</dbReference>
<dbReference type="SUPFAM" id="SSF158472">
    <property type="entry name" value="HAMP domain-like"/>
    <property type="match status" value="1"/>
</dbReference>
<evidence type="ECO:0000256" key="7">
    <source>
        <dbReference type="ARBA" id="ARBA00022692"/>
    </source>
</evidence>
<proteinExistence type="predicted"/>
<dbReference type="CDD" id="cd06225">
    <property type="entry name" value="HAMP"/>
    <property type="match status" value="1"/>
</dbReference>
<dbReference type="SMART" id="SM00387">
    <property type="entry name" value="HATPase_c"/>
    <property type="match status" value="1"/>
</dbReference>
<evidence type="ECO:0000256" key="10">
    <source>
        <dbReference type="ARBA" id="ARBA00022840"/>
    </source>
</evidence>
<dbReference type="Pfam" id="PF00512">
    <property type="entry name" value="HisKA"/>
    <property type="match status" value="1"/>
</dbReference>
<evidence type="ECO:0000256" key="11">
    <source>
        <dbReference type="ARBA" id="ARBA00022989"/>
    </source>
</evidence>
<evidence type="ECO:0000313" key="19">
    <source>
        <dbReference type="Proteomes" id="UP000094580"/>
    </source>
</evidence>
<feature type="transmembrane region" description="Helical" evidence="15">
    <location>
        <begin position="163"/>
        <end position="182"/>
    </location>
</feature>
<dbReference type="PANTHER" id="PTHR45528:SF1">
    <property type="entry name" value="SENSOR HISTIDINE KINASE CPXA"/>
    <property type="match status" value="1"/>
</dbReference>
<dbReference type="InterPro" id="IPR003594">
    <property type="entry name" value="HATPase_dom"/>
</dbReference>
<keyword evidence="19" id="KW-1185">Reference proteome</keyword>
<comment type="catalytic activity">
    <reaction evidence="1">
        <text>ATP + protein L-histidine = ADP + protein N-phospho-L-histidine.</text>
        <dbReference type="EC" id="2.7.13.3"/>
    </reaction>
</comment>
<reference evidence="18 19" key="1">
    <citation type="submission" date="2016-07" db="EMBL/GenBank/DDBJ databases">
        <authorList>
            <person name="Townsley L."/>
            <person name="Shank E.A."/>
        </authorList>
    </citation>
    <scope>NUCLEOTIDE SEQUENCE [LARGE SCALE GENOMIC DNA]</scope>
    <source>
        <strain evidence="18 19">CH01</strain>
    </source>
</reference>
<keyword evidence="5" id="KW-0597">Phosphoprotein</keyword>
<dbReference type="SMART" id="SM00304">
    <property type="entry name" value="HAMP"/>
    <property type="match status" value="1"/>
</dbReference>
<feature type="transmembrane region" description="Helical" evidence="15">
    <location>
        <begin position="12"/>
        <end position="31"/>
    </location>
</feature>
<evidence type="ECO:0000259" key="16">
    <source>
        <dbReference type="PROSITE" id="PS50109"/>
    </source>
</evidence>
<evidence type="ECO:0000256" key="2">
    <source>
        <dbReference type="ARBA" id="ARBA00004651"/>
    </source>
</evidence>
<evidence type="ECO:0000256" key="8">
    <source>
        <dbReference type="ARBA" id="ARBA00022741"/>
    </source>
</evidence>
<dbReference type="Pfam" id="PF00672">
    <property type="entry name" value="HAMP"/>
    <property type="match status" value="1"/>
</dbReference>
<keyword evidence="9 18" id="KW-0418">Kinase</keyword>
<evidence type="ECO:0000313" key="18">
    <source>
        <dbReference type="EMBL" id="ODG93260.1"/>
    </source>
</evidence>
<dbReference type="InterPro" id="IPR036890">
    <property type="entry name" value="HATPase_C_sf"/>
</dbReference>
<sequence>MNRLGRKISITITLCILFVFIFYLMINSYLLPKYYLFQMKNRVHDLSTEINKMPMAEFKQSINQLEQENNVTIAYEPIQTNLDHFNGILRDNLYQKRVTLNKFWVTEDTINQVKSGKRISKIYNQGKLKSSFLVDFIQKDNVFIVVGVSIVYLSDAVQIVNKFTIYIMIFLILMLILMVWIWSKKITDPLKELKDISIEIAQLEFKKAKISTNDEIEELAQSINEMSDKLRIAHDDLNQRNANLKTFISDISHELKTPLALIKAYSAGIKDGIDDGTYVDTIIRQTDQINRLIDKLLELSRIEREILHVEQFDLIKLFESSLENFEIELNQNNITLTKEYIGTNQLNIEVDRDQFEKVFNNLISNAIKYTKYPEIKIKIYEENEEILFKIKNETNLKNSTQIKQMWEPFYVMEASRNKHLTGTGLGLAIVKSILYRHHLKHDVELIDGNIQFSIHFPKPLQ</sequence>
<dbReference type="EMBL" id="MDKC01000002">
    <property type="protein sequence ID" value="ODG93260.1"/>
    <property type="molecule type" value="Genomic_DNA"/>
</dbReference>
<evidence type="ECO:0000256" key="3">
    <source>
        <dbReference type="ARBA" id="ARBA00012438"/>
    </source>
</evidence>
<keyword evidence="14" id="KW-0175">Coiled coil</keyword>
<keyword evidence="10" id="KW-0067">ATP-binding</keyword>
<evidence type="ECO:0000256" key="5">
    <source>
        <dbReference type="ARBA" id="ARBA00022553"/>
    </source>
</evidence>
<keyword evidence="6" id="KW-0808">Transferase</keyword>
<evidence type="ECO:0000256" key="12">
    <source>
        <dbReference type="ARBA" id="ARBA00023012"/>
    </source>
</evidence>
<organism evidence="18 19">
    <name type="scientific">Gottfriedia luciferensis</name>
    <dbReference type="NCBI Taxonomy" id="178774"/>
    <lineage>
        <taxon>Bacteria</taxon>
        <taxon>Bacillati</taxon>
        <taxon>Bacillota</taxon>
        <taxon>Bacilli</taxon>
        <taxon>Bacillales</taxon>
        <taxon>Bacillaceae</taxon>
        <taxon>Gottfriedia</taxon>
    </lineage>
</organism>
<dbReference type="SUPFAM" id="SSF55874">
    <property type="entry name" value="ATPase domain of HSP90 chaperone/DNA topoisomerase II/histidine kinase"/>
    <property type="match status" value="1"/>
</dbReference>
<evidence type="ECO:0000256" key="6">
    <source>
        <dbReference type="ARBA" id="ARBA00022679"/>
    </source>
</evidence>
<accession>A0ABX2ZTY5</accession>
<keyword evidence="8" id="KW-0547">Nucleotide-binding</keyword>
<feature type="domain" description="Histidine kinase" evidence="16">
    <location>
        <begin position="250"/>
        <end position="460"/>
    </location>
</feature>
<dbReference type="PROSITE" id="PS50109">
    <property type="entry name" value="HIS_KIN"/>
    <property type="match status" value="1"/>
</dbReference>
<dbReference type="Gene3D" id="3.30.565.10">
    <property type="entry name" value="Histidine kinase-like ATPase, C-terminal domain"/>
    <property type="match status" value="1"/>
</dbReference>
<keyword evidence="12" id="KW-0902">Two-component regulatory system</keyword>
<gene>
    <name evidence="18" type="ORF">BED47_02940</name>
</gene>
<dbReference type="Gene3D" id="1.10.287.130">
    <property type="match status" value="1"/>
</dbReference>
<protein>
    <recommendedName>
        <fullName evidence="3">histidine kinase</fullName>
        <ecNumber evidence="3">2.7.13.3</ecNumber>
    </recommendedName>
</protein>
<evidence type="ECO:0000256" key="9">
    <source>
        <dbReference type="ARBA" id="ARBA00022777"/>
    </source>
</evidence>
<name>A0ABX2ZTY5_9BACI</name>
<dbReference type="PANTHER" id="PTHR45528">
    <property type="entry name" value="SENSOR HISTIDINE KINASE CPXA"/>
    <property type="match status" value="1"/>
</dbReference>
<dbReference type="PROSITE" id="PS50885">
    <property type="entry name" value="HAMP"/>
    <property type="match status" value="1"/>
</dbReference>
<dbReference type="InterPro" id="IPR003660">
    <property type="entry name" value="HAMP_dom"/>
</dbReference>
<dbReference type="SMART" id="SM00388">
    <property type="entry name" value="HisKA"/>
    <property type="match status" value="1"/>
</dbReference>
<evidence type="ECO:0000256" key="14">
    <source>
        <dbReference type="SAM" id="Coils"/>
    </source>
</evidence>
<dbReference type="Proteomes" id="UP000094580">
    <property type="component" value="Unassembled WGS sequence"/>
</dbReference>
<evidence type="ECO:0000256" key="4">
    <source>
        <dbReference type="ARBA" id="ARBA00022475"/>
    </source>
</evidence>
<dbReference type="CDD" id="cd00082">
    <property type="entry name" value="HisKA"/>
    <property type="match status" value="1"/>
</dbReference>
<evidence type="ECO:0000256" key="13">
    <source>
        <dbReference type="ARBA" id="ARBA00023136"/>
    </source>
</evidence>
<feature type="coiled-coil region" evidence="14">
    <location>
        <begin position="209"/>
        <end position="236"/>
    </location>
</feature>
<comment type="caution">
    <text evidence="18">The sequence shown here is derived from an EMBL/GenBank/DDBJ whole genome shotgun (WGS) entry which is preliminary data.</text>
</comment>
<dbReference type="InterPro" id="IPR003661">
    <property type="entry name" value="HisK_dim/P_dom"/>
</dbReference>
<keyword evidence="13 15" id="KW-0472">Membrane</keyword>
<evidence type="ECO:0000256" key="15">
    <source>
        <dbReference type="SAM" id="Phobius"/>
    </source>
</evidence>
<dbReference type="Pfam" id="PF02518">
    <property type="entry name" value="HATPase_c"/>
    <property type="match status" value="1"/>
</dbReference>
<evidence type="ECO:0000259" key="17">
    <source>
        <dbReference type="PROSITE" id="PS50885"/>
    </source>
</evidence>
<keyword evidence="7 15" id="KW-0812">Transmembrane</keyword>
<keyword evidence="11 15" id="KW-1133">Transmembrane helix</keyword>
<dbReference type="GO" id="GO:0016301">
    <property type="term" value="F:kinase activity"/>
    <property type="evidence" value="ECO:0007669"/>
    <property type="project" value="UniProtKB-KW"/>
</dbReference>
<dbReference type="SUPFAM" id="SSF47384">
    <property type="entry name" value="Homodimeric domain of signal transducing histidine kinase"/>
    <property type="match status" value="1"/>
</dbReference>
<evidence type="ECO:0000256" key="1">
    <source>
        <dbReference type="ARBA" id="ARBA00000085"/>
    </source>
</evidence>
<keyword evidence="4" id="KW-1003">Cell membrane</keyword>
<dbReference type="EC" id="2.7.13.3" evidence="3"/>
<dbReference type="InterPro" id="IPR005467">
    <property type="entry name" value="His_kinase_dom"/>
</dbReference>
<dbReference type="InterPro" id="IPR050398">
    <property type="entry name" value="HssS/ArlS-like"/>
</dbReference>
<dbReference type="Gene3D" id="6.10.340.10">
    <property type="match status" value="1"/>
</dbReference>
<feature type="domain" description="HAMP" evidence="17">
    <location>
        <begin position="184"/>
        <end position="235"/>
    </location>
</feature>
<comment type="subcellular location">
    <subcellularLocation>
        <location evidence="2">Cell membrane</location>
        <topology evidence="2">Multi-pass membrane protein</topology>
    </subcellularLocation>
</comment>